<dbReference type="PROSITE" id="PS50404">
    <property type="entry name" value="GST_NTER"/>
    <property type="match status" value="1"/>
</dbReference>
<dbReference type="Pfam" id="PF02798">
    <property type="entry name" value="GST_N"/>
    <property type="match status" value="1"/>
</dbReference>
<gene>
    <name evidence="3" type="ORF">D2T31_02640</name>
</gene>
<dbReference type="CDD" id="cd03057">
    <property type="entry name" value="GST_N_Beta"/>
    <property type="match status" value="1"/>
</dbReference>
<dbReference type="Proteomes" id="UP000285295">
    <property type="component" value="Unassembled WGS sequence"/>
</dbReference>
<evidence type="ECO:0000313" key="4">
    <source>
        <dbReference type="Proteomes" id="UP000285295"/>
    </source>
</evidence>
<dbReference type="InterPro" id="IPR004045">
    <property type="entry name" value="Glutathione_S-Trfase_N"/>
</dbReference>
<accession>A0A443KH58</accession>
<evidence type="ECO:0000259" key="1">
    <source>
        <dbReference type="PROSITE" id="PS50404"/>
    </source>
</evidence>
<comment type="caution">
    <text evidence="3">The sequence shown here is derived from an EMBL/GenBank/DDBJ whole genome shotgun (WGS) entry which is preliminary data.</text>
</comment>
<dbReference type="PANTHER" id="PTHR44051:SF8">
    <property type="entry name" value="GLUTATHIONE S-TRANSFERASE GSTA"/>
    <property type="match status" value="1"/>
</dbReference>
<dbReference type="RefSeq" id="WP_128235887.1">
    <property type="nucleotide sequence ID" value="NZ_SAUX01000002.1"/>
</dbReference>
<dbReference type="GO" id="GO:0016740">
    <property type="term" value="F:transferase activity"/>
    <property type="evidence" value="ECO:0007669"/>
    <property type="project" value="UniProtKB-KW"/>
</dbReference>
<dbReference type="SFLD" id="SFLDG01150">
    <property type="entry name" value="Main.1:_Beta-like"/>
    <property type="match status" value="1"/>
</dbReference>
<evidence type="ECO:0000313" key="3">
    <source>
        <dbReference type="EMBL" id="RWR32089.1"/>
    </source>
</evidence>
<dbReference type="PANTHER" id="PTHR44051">
    <property type="entry name" value="GLUTATHIONE S-TRANSFERASE-RELATED"/>
    <property type="match status" value="1"/>
</dbReference>
<feature type="domain" description="GST C-terminal" evidence="2">
    <location>
        <begin position="86"/>
        <end position="213"/>
    </location>
</feature>
<dbReference type="SFLD" id="SFLDG00358">
    <property type="entry name" value="Main_(cytGST)"/>
    <property type="match status" value="1"/>
</dbReference>
<dbReference type="SUPFAM" id="SSF52833">
    <property type="entry name" value="Thioredoxin-like"/>
    <property type="match status" value="1"/>
</dbReference>
<dbReference type="AlphaFoldDB" id="A0A443KH58"/>
<sequence>MLQLHYFPDNASLAPHLLLVETRAQYELKLVDRRSDAQKSADYLKLNPAGRIPTLVHGNLVLFESPAICIYICEQDSTSRFIPPQAHRDRPVFFQWLAYLNNTLQTEYMLWRYAEKHTTEPGSVETIKAAQAIRLVEILALLNAELGRKRFMLGDQVYGCDHFLFMLALWCENLPRPTSSYENLSRFMREMSQRPAVQQVCKIENISLLSYSA</sequence>
<organism evidence="3 4">
    <name type="scientific">Paenirhodobacter populi</name>
    <dbReference type="NCBI Taxonomy" id="2306993"/>
    <lineage>
        <taxon>Bacteria</taxon>
        <taxon>Pseudomonadati</taxon>
        <taxon>Pseudomonadota</taxon>
        <taxon>Alphaproteobacteria</taxon>
        <taxon>Rhodobacterales</taxon>
        <taxon>Rhodobacter group</taxon>
        <taxon>Paenirhodobacter</taxon>
    </lineage>
</organism>
<dbReference type="InterPro" id="IPR036249">
    <property type="entry name" value="Thioredoxin-like_sf"/>
</dbReference>
<proteinExistence type="predicted"/>
<dbReference type="CDD" id="cd03188">
    <property type="entry name" value="GST_C_Beta"/>
    <property type="match status" value="1"/>
</dbReference>
<dbReference type="SFLD" id="SFLDS00019">
    <property type="entry name" value="Glutathione_Transferase_(cytos"/>
    <property type="match status" value="1"/>
</dbReference>
<dbReference type="InterPro" id="IPR036282">
    <property type="entry name" value="Glutathione-S-Trfase_C_sf"/>
</dbReference>
<reference evidence="3 4" key="1">
    <citation type="submission" date="2019-01" db="EMBL/GenBank/DDBJ databases">
        <title>Sinorhodobacter populi sp. nov. isolated from the symptomatic bark tissue of Populus euramericana canker.</title>
        <authorList>
            <person name="Xu G."/>
        </authorList>
    </citation>
    <scope>NUCLEOTIDE SEQUENCE [LARGE SCALE GENOMIC DNA]</scope>
    <source>
        <strain evidence="3 4">D19-10-3-21</strain>
    </source>
</reference>
<evidence type="ECO:0000259" key="2">
    <source>
        <dbReference type="PROSITE" id="PS50405"/>
    </source>
</evidence>
<name>A0A443KH58_9RHOB</name>
<dbReference type="SUPFAM" id="SSF47616">
    <property type="entry name" value="GST C-terminal domain-like"/>
    <property type="match status" value="1"/>
</dbReference>
<dbReference type="Gene3D" id="3.40.30.10">
    <property type="entry name" value="Glutaredoxin"/>
    <property type="match status" value="1"/>
</dbReference>
<keyword evidence="3" id="KW-0808">Transferase</keyword>
<dbReference type="EMBL" id="SAUX01000002">
    <property type="protein sequence ID" value="RWR32089.1"/>
    <property type="molecule type" value="Genomic_DNA"/>
</dbReference>
<protein>
    <submittedName>
        <fullName evidence="3">Glutathione S-transferase family protein</fullName>
    </submittedName>
</protein>
<dbReference type="PROSITE" id="PS50405">
    <property type="entry name" value="GST_CTER"/>
    <property type="match status" value="1"/>
</dbReference>
<dbReference type="Gene3D" id="1.20.1050.10">
    <property type="match status" value="1"/>
</dbReference>
<dbReference type="InterPro" id="IPR040079">
    <property type="entry name" value="Glutathione_S-Trfase"/>
</dbReference>
<dbReference type="OrthoDB" id="7583243at2"/>
<dbReference type="InterPro" id="IPR010987">
    <property type="entry name" value="Glutathione-S-Trfase_C-like"/>
</dbReference>
<reference evidence="3 4" key="2">
    <citation type="submission" date="2019-01" db="EMBL/GenBank/DDBJ databases">
        <authorList>
            <person name="Li Y."/>
        </authorList>
    </citation>
    <scope>NUCLEOTIDE SEQUENCE [LARGE SCALE GENOMIC DNA]</scope>
    <source>
        <strain evidence="3 4">D19-10-3-21</strain>
    </source>
</reference>
<feature type="domain" description="GST N-terminal" evidence="1">
    <location>
        <begin position="1"/>
        <end position="80"/>
    </location>
</feature>